<dbReference type="PANTHER" id="PTHR39087:SF2">
    <property type="entry name" value="UPF0104 MEMBRANE PROTEIN MJ1595"/>
    <property type="match status" value="1"/>
</dbReference>
<evidence type="ECO:0000313" key="8">
    <source>
        <dbReference type="Proteomes" id="UP000501452"/>
    </source>
</evidence>
<evidence type="ECO:0000313" key="7">
    <source>
        <dbReference type="EMBL" id="QIN81921.1"/>
    </source>
</evidence>
<evidence type="ECO:0000256" key="3">
    <source>
        <dbReference type="ARBA" id="ARBA00022692"/>
    </source>
</evidence>
<name>A0A6G8Q614_9ACTN</name>
<feature type="transmembrane region" description="Helical" evidence="6">
    <location>
        <begin position="352"/>
        <end position="370"/>
    </location>
</feature>
<keyword evidence="4 6" id="KW-1133">Transmembrane helix</keyword>
<keyword evidence="2" id="KW-1003">Cell membrane</keyword>
<keyword evidence="8" id="KW-1185">Reference proteome</keyword>
<dbReference type="EMBL" id="CP045119">
    <property type="protein sequence ID" value="QIN81921.1"/>
    <property type="molecule type" value="Genomic_DNA"/>
</dbReference>
<evidence type="ECO:0000256" key="6">
    <source>
        <dbReference type="SAM" id="Phobius"/>
    </source>
</evidence>
<dbReference type="GO" id="GO:0005886">
    <property type="term" value="C:plasma membrane"/>
    <property type="evidence" value="ECO:0007669"/>
    <property type="project" value="UniProtKB-SubCell"/>
</dbReference>
<feature type="transmembrane region" description="Helical" evidence="6">
    <location>
        <begin position="183"/>
        <end position="205"/>
    </location>
</feature>
<feature type="transmembrane region" description="Helical" evidence="6">
    <location>
        <begin position="148"/>
        <end position="176"/>
    </location>
</feature>
<organism evidence="7 8">
    <name type="scientific">Rubrobacter tropicus</name>
    <dbReference type="NCBI Taxonomy" id="2653851"/>
    <lineage>
        <taxon>Bacteria</taxon>
        <taxon>Bacillati</taxon>
        <taxon>Actinomycetota</taxon>
        <taxon>Rubrobacteria</taxon>
        <taxon>Rubrobacterales</taxon>
        <taxon>Rubrobacteraceae</taxon>
        <taxon>Rubrobacter</taxon>
    </lineage>
</organism>
<sequence>MLQNRLERGVSWWPEGSSSLSRRTLLKTVLYLASAGLALYLLLPQLPGIRRSLALVAGSSGPLLVAAFGAILASFLCYGELLGRSAGAAAGFGASIGRRRRRGLGRFFTLRLTVVIHGAYRVLPGGGGASAAVTYGVLRNRGLQPAKVGLAVATMGALIYLALGVWLLLSLLYLVLDRELNRLATAGALLLFALTLAAFVAAFVAQRRPKAVRRVLSGILYGIVRPFLHRRWSRRKTEAWSHRVVSWLRDEVRVLRDQLLGNPRRALQLGGLALGYWAFDALCLIVVFLALGVGFSPVEILVAYGLATAFGNLPITPGGLGTFEAAMLGTLALLGYGPEAAIPVLGYRLFNFWLPIPLAVLLYPTLSFGASRSRRESRKG</sequence>
<feature type="transmembrane region" description="Helical" evidence="6">
    <location>
        <begin position="25"/>
        <end position="43"/>
    </location>
</feature>
<evidence type="ECO:0000256" key="4">
    <source>
        <dbReference type="ARBA" id="ARBA00022989"/>
    </source>
</evidence>
<evidence type="ECO:0000256" key="1">
    <source>
        <dbReference type="ARBA" id="ARBA00004651"/>
    </source>
</evidence>
<keyword evidence="3 6" id="KW-0812">Transmembrane</keyword>
<evidence type="ECO:0000256" key="2">
    <source>
        <dbReference type="ARBA" id="ARBA00022475"/>
    </source>
</evidence>
<dbReference type="KEGG" id="rub:GBA63_04145"/>
<proteinExistence type="predicted"/>
<dbReference type="NCBIfam" id="TIGR00374">
    <property type="entry name" value="flippase-like domain"/>
    <property type="match status" value="1"/>
</dbReference>
<gene>
    <name evidence="7" type="ORF">GBA63_04145</name>
</gene>
<protein>
    <submittedName>
        <fullName evidence="7">Flippase-like domain-containing protein</fullName>
    </submittedName>
</protein>
<feature type="transmembrane region" description="Helical" evidence="6">
    <location>
        <begin position="63"/>
        <end position="82"/>
    </location>
</feature>
<comment type="subcellular location">
    <subcellularLocation>
        <location evidence="1">Cell membrane</location>
        <topology evidence="1">Multi-pass membrane protein</topology>
    </subcellularLocation>
</comment>
<dbReference type="PANTHER" id="PTHR39087">
    <property type="entry name" value="UPF0104 MEMBRANE PROTEIN MJ1595"/>
    <property type="match status" value="1"/>
</dbReference>
<dbReference type="Pfam" id="PF03706">
    <property type="entry name" value="LPG_synthase_TM"/>
    <property type="match status" value="1"/>
</dbReference>
<evidence type="ECO:0000256" key="5">
    <source>
        <dbReference type="ARBA" id="ARBA00023136"/>
    </source>
</evidence>
<keyword evidence="5 6" id="KW-0472">Membrane</keyword>
<feature type="transmembrane region" description="Helical" evidence="6">
    <location>
        <begin position="274"/>
        <end position="295"/>
    </location>
</feature>
<dbReference type="Proteomes" id="UP000501452">
    <property type="component" value="Chromosome"/>
</dbReference>
<dbReference type="InterPro" id="IPR022791">
    <property type="entry name" value="L-PG_synthase/AglD"/>
</dbReference>
<dbReference type="AlphaFoldDB" id="A0A6G8Q614"/>
<accession>A0A6G8Q614</accession>
<reference evidence="7 8" key="1">
    <citation type="submission" date="2019-10" db="EMBL/GenBank/DDBJ databases">
        <title>Rubrobacter sp nov SCSIO 52090 isolated from a deep-sea sediment in the South China Sea.</title>
        <authorList>
            <person name="Chen R.W."/>
        </authorList>
    </citation>
    <scope>NUCLEOTIDE SEQUENCE [LARGE SCALE GENOMIC DNA]</scope>
    <source>
        <strain evidence="7 8">SCSIO 52909</strain>
    </source>
</reference>